<dbReference type="Proteomes" id="UP000027190">
    <property type="component" value="Unassembled WGS sequence"/>
</dbReference>
<dbReference type="eggNOG" id="ENOG50309ZE">
    <property type="taxonomic scope" value="Bacteria"/>
</dbReference>
<evidence type="ECO:0000313" key="1">
    <source>
        <dbReference type="EMBL" id="KCZ56873.1"/>
    </source>
</evidence>
<accession>A0A062UGN4</accession>
<protein>
    <recommendedName>
        <fullName evidence="3">Fe2OG dioxygenase domain-containing protein</fullName>
    </recommendedName>
</protein>
<sequence>MKRARKFEATFPHWIADNLFERRMQSHLKQLALAPPPLGGVSGTREIHNDSRTYLSGPRLDSDHRLRNVADIFQCSDTARLIQNLFGADLSDTYVRLEYCLDTRGFWLKPHTDLGVKRFTMLIYLSDDPRHSDLGTDLFLDENAHAGRVPFTPNSALIFTPSKKTFHGFLPRVIDGVRRSLILNYVTTEWKASEQLAYPGHPVLASKSTRVIAFPGKRI</sequence>
<organism evidence="1 2">
    <name type="scientific">Hyphomonas chukchiensis</name>
    <dbReference type="NCBI Taxonomy" id="1280947"/>
    <lineage>
        <taxon>Bacteria</taxon>
        <taxon>Pseudomonadati</taxon>
        <taxon>Pseudomonadota</taxon>
        <taxon>Alphaproteobacteria</taxon>
        <taxon>Hyphomonadales</taxon>
        <taxon>Hyphomonadaceae</taxon>
        <taxon>Hyphomonas</taxon>
    </lineage>
</organism>
<evidence type="ECO:0000313" key="2">
    <source>
        <dbReference type="Proteomes" id="UP000027190"/>
    </source>
</evidence>
<dbReference type="Gene3D" id="2.60.120.620">
    <property type="entry name" value="q2cbj1_9rhob like domain"/>
    <property type="match status" value="1"/>
</dbReference>
<proteinExistence type="predicted"/>
<evidence type="ECO:0008006" key="3">
    <source>
        <dbReference type="Google" id="ProtNLM"/>
    </source>
</evidence>
<dbReference type="AlphaFoldDB" id="A0A062UGN4"/>
<name>A0A062UGN4_9PROT</name>
<keyword evidence="2" id="KW-1185">Reference proteome</keyword>
<gene>
    <name evidence="1" type="ORF">HY30_18210</name>
</gene>
<reference evidence="1 2" key="1">
    <citation type="journal article" date="2014" name="Antonie Van Leeuwenhoek">
        <title>Hyphomonas beringensis sp. nov. and Hyphomonas chukchiensis sp. nov., isolated from surface seawater of the Bering Sea and Chukchi Sea.</title>
        <authorList>
            <person name="Li C."/>
            <person name="Lai Q."/>
            <person name="Li G."/>
            <person name="Dong C."/>
            <person name="Wang J."/>
            <person name="Liao Y."/>
            <person name="Shao Z."/>
        </authorList>
    </citation>
    <scope>NUCLEOTIDE SEQUENCE [LARGE SCALE GENOMIC DNA]</scope>
    <source>
        <strain evidence="1 2">BH-BN04-4</strain>
    </source>
</reference>
<dbReference type="STRING" id="1280947.HY30_18210"/>
<comment type="caution">
    <text evidence="1">The sequence shown here is derived from an EMBL/GenBank/DDBJ whole genome shotgun (WGS) entry which is preliminary data.</text>
</comment>
<dbReference type="EMBL" id="AWFG01000039">
    <property type="protein sequence ID" value="KCZ56873.1"/>
    <property type="molecule type" value="Genomic_DNA"/>
</dbReference>
<dbReference type="PATRIC" id="fig|1280947.3.peg.2489"/>